<accession>A0A2T0Q796</accession>
<feature type="transmembrane region" description="Helical" evidence="7">
    <location>
        <begin position="437"/>
        <end position="457"/>
    </location>
</feature>
<evidence type="ECO:0000313" key="9">
    <source>
        <dbReference type="Proteomes" id="UP000237846"/>
    </source>
</evidence>
<organism evidence="8 9">
    <name type="scientific">Allonocardiopsis opalescens</name>
    <dbReference type="NCBI Taxonomy" id="1144618"/>
    <lineage>
        <taxon>Bacteria</taxon>
        <taxon>Bacillati</taxon>
        <taxon>Actinomycetota</taxon>
        <taxon>Actinomycetes</taxon>
        <taxon>Streptosporangiales</taxon>
        <taxon>Allonocardiopsis</taxon>
    </lineage>
</organism>
<dbReference type="SUPFAM" id="SSF103473">
    <property type="entry name" value="MFS general substrate transporter"/>
    <property type="match status" value="1"/>
</dbReference>
<feature type="transmembrane region" description="Helical" evidence="7">
    <location>
        <begin position="166"/>
        <end position="194"/>
    </location>
</feature>
<feature type="transmembrane region" description="Helical" evidence="7">
    <location>
        <begin position="279"/>
        <end position="297"/>
    </location>
</feature>
<sequence length="471" mass="47761">MGEKRAPATGTDASVQPADPPGARASAGAGSGDVPAGSANAQAVRVGAPPGGGAVADGTTGPVWRDPVRRRRLLVVGALYLVANIGYSFFFLTLGTILLGRGVPIGTVALVNLLGGIYFGRFLVAPAVDRFGSARFGHYRGWLVPTQLALVLALVALSAVDPVRRLPVLLVLIALVLVLSVLHDTALNGLAVLLLPPADRGVANGLQIAAASASMLIGSGGALLLYAHAGWSATLLALAAVFTLPPAVLARLTEPPRRPAEGGGAPWRELAAFFRRPRLAAWTLLVIPLYGIGEWAASAPQSAMLLAADWPMERIALVQSTAIAVQIAAALAAGAAITRYGRWRPALAIGLLGAAAVAGLLPLAAGNGAIVPTAVALVALSAAYGAKLTWISTVSMDLARRSSAATDYTVPMSVEGVCVTAVTSAALALAGAVGFPWIVAAAVALALLGAAVAPAWARRHVGTPHRPGGRR</sequence>
<feature type="transmembrane region" description="Helical" evidence="7">
    <location>
        <begin position="233"/>
        <end position="252"/>
    </location>
</feature>
<feature type="transmembrane region" description="Helical" evidence="7">
    <location>
        <begin position="345"/>
        <end position="364"/>
    </location>
</feature>
<keyword evidence="2" id="KW-0813">Transport</keyword>
<evidence type="ECO:0000256" key="5">
    <source>
        <dbReference type="ARBA" id="ARBA00023136"/>
    </source>
</evidence>
<keyword evidence="9" id="KW-1185">Reference proteome</keyword>
<proteinExistence type="predicted"/>
<comment type="caution">
    <text evidence="8">The sequence shown here is derived from an EMBL/GenBank/DDBJ whole genome shotgun (WGS) entry which is preliminary data.</text>
</comment>
<feature type="region of interest" description="Disordered" evidence="6">
    <location>
        <begin position="1"/>
        <end position="38"/>
    </location>
</feature>
<evidence type="ECO:0000256" key="6">
    <source>
        <dbReference type="SAM" id="MobiDB-lite"/>
    </source>
</evidence>
<feature type="transmembrane region" description="Helical" evidence="7">
    <location>
        <begin position="140"/>
        <end position="160"/>
    </location>
</feature>
<keyword evidence="3 7" id="KW-0812">Transmembrane</keyword>
<evidence type="ECO:0000256" key="2">
    <source>
        <dbReference type="ARBA" id="ARBA00022448"/>
    </source>
</evidence>
<feature type="transmembrane region" description="Helical" evidence="7">
    <location>
        <begin position="370"/>
        <end position="391"/>
    </location>
</feature>
<name>A0A2T0Q796_9ACTN</name>
<reference evidence="8 9" key="1">
    <citation type="submission" date="2018-03" db="EMBL/GenBank/DDBJ databases">
        <title>Genomic Encyclopedia of Archaeal and Bacterial Type Strains, Phase II (KMG-II): from individual species to whole genera.</title>
        <authorList>
            <person name="Goeker M."/>
        </authorList>
    </citation>
    <scope>NUCLEOTIDE SEQUENCE [LARGE SCALE GENOMIC DNA]</scope>
    <source>
        <strain evidence="8 9">DSM 45601</strain>
    </source>
</reference>
<dbReference type="InterPro" id="IPR036259">
    <property type="entry name" value="MFS_trans_sf"/>
</dbReference>
<dbReference type="InterPro" id="IPR004752">
    <property type="entry name" value="AmpG_permease/AT-1"/>
</dbReference>
<evidence type="ECO:0000256" key="7">
    <source>
        <dbReference type="SAM" id="Phobius"/>
    </source>
</evidence>
<comment type="subcellular location">
    <subcellularLocation>
        <location evidence="1">Membrane</location>
        <topology evidence="1">Multi-pass membrane protein</topology>
    </subcellularLocation>
</comment>
<keyword evidence="5 7" id="KW-0472">Membrane</keyword>
<dbReference type="GO" id="GO:0016020">
    <property type="term" value="C:membrane"/>
    <property type="evidence" value="ECO:0007669"/>
    <property type="project" value="UniProtKB-SubCell"/>
</dbReference>
<dbReference type="InterPro" id="IPR011701">
    <property type="entry name" value="MFS"/>
</dbReference>
<dbReference type="AlphaFoldDB" id="A0A2T0Q796"/>
<dbReference type="GO" id="GO:0022857">
    <property type="term" value="F:transmembrane transporter activity"/>
    <property type="evidence" value="ECO:0007669"/>
    <property type="project" value="InterPro"/>
</dbReference>
<evidence type="ECO:0000313" key="8">
    <source>
        <dbReference type="EMBL" id="PRX99710.1"/>
    </source>
</evidence>
<feature type="transmembrane region" description="Helical" evidence="7">
    <location>
        <begin position="206"/>
        <end position="227"/>
    </location>
</feature>
<dbReference type="Proteomes" id="UP000237846">
    <property type="component" value="Unassembled WGS sequence"/>
</dbReference>
<feature type="transmembrane region" description="Helical" evidence="7">
    <location>
        <begin position="105"/>
        <end position="128"/>
    </location>
</feature>
<dbReference type="Gene3D" id="1.20.1250.20">
    <property type="entry name" value="MFS general substrate transporter like domains"/>
    <property type="match status" value="1"/>
</dbReference>
<dbReference type="OrthoDB" id="9787815at2"/>
<keyword evidence="4 7" id="KW-1133">Transmembrane helix</keyword>
<dbReference type="PANTHER" id="PTHR12778:SF10">
    <property type="entry name" value="MAJOR FACILITATOR SUPERFAMILY DOMAIN-CONTAINING PROTEIN 3"/>
    <property type="match status" value="1"/>
</dbReference>
<evidence type="ECO:0000256" key="4">
    <source>
        <dbReference type="ARBA" id="ARBA00022989"/>
    </source>
</evidence>
<evidence type="ECO:0000256" key="1">
    <source>
        <dbReference type="ARBA" id="ARBA00004141"/>
    </source>
</evidence>
<gene>
    <name evidence="8" type="ORF">CLV72_103315</name>
</gene>
<dbReference type="EMBL" id="PVZC01000003">
    <property type="protein sequence ID" value="PRX99710.1"/>
    <property type="molecule type" value="Genomic_DNA"/>
</dbReference>
<feature type="transmembrane region" description="Helical" evidence="7">
    <location>
        <begin position="73"/>
        <end position="99"/>
    </location>
</feature>
<protein>
    <submittedName>
        <fullName evidence="8">MFS transporter</fullName>
    </submittedName>
</protein>
<dbReference type="PANTHER" id="PTHR12778">
    <property type="entry name" value="SOLUTE CARRIER FAMILY 33 ACETYL-COA TRANSPORTER -RELATED"/>
    <property type="match status" value="1"/>
</dbReference>
<feature type="transmembrane region" description="Helical" evidence="7">
    <location>
        <begin position="412"/>
        <end position="431"/>
    </location>
</feature>
<feature type="transmembrane region" description="Helical" evidence="7">
    <location>
        <begin position="317"/>
        <end position="338"/>
    </location>
</feature>
<dbReference type="Pfam" id="PF07690">
    <property type="entry name" value="MFS_1"/>
    <property type="match status" value="1"/>
</dbReference>
<evidence type="ECO:0000256" key="3">
    <source>
        <dbReference type="ARBA" id="ARBA00022692"/>
    </source>
</evidence>